<sequence>MVKMNNYEYPQSTKCNELIETTLSAFHVSALYYSSVVTKRGSHSKERLLSLPLPLPPTLRRTYNTEEARVG</sequence>
<reference evidence="1 2" key="1">
    <citation type="journal article" date="2018" name="Nat. Ecol. Evol.">
        <title>Genomic signatures of mitonuclear coevolution across populations of Tigriopus californicus.</title>
        <authorList>
            <person name="Barreto F.S."/>
            <person name="Watson E.T."/>
            <person name="Lima T.G."/>
            <person name="Willett C.S."/>
            <person name="Edmands S."/>
            <person name="Li W."/>
            <person name="Burton R.S."/>
        </authorList>
    </citation>
    <scope>NUCLEOTIDE SEQUENCE [LARGE SCALE GENOMIC DNA]</scope>
    <source>
        <strain evidence="1 2">San Diego</strain>
    </source>
</reference>
<dbReference type="AlphaFoldDB" id="A0A553P6I4"/>
<comment type="caution">
    <text evidence="1">The sequence shown here is derived from an EMBL/GenBank/DDBJ whole genome shotgun (WGS) entry which is preliminary data.</text>
</comment>
<evidence type="ECO:0000313" key="1">
    <source>
        <dbReference type="EMBL" id="TRY73299.1"/>
    </source>
</evidence>
<evidence type="ECO:0000313" key="2">
    <source>
        <dbReference type="Proteomes" id="UP000318571"/>
    </source>
</evidence>
<gene>
    <name evidence="1" type="ORF">TCAL_15780</name>
</gene>
<dbReference type="Proteomes" id="UP000318571">
    <property type="component" value="Chromosome 3"/>
</dbReference>
<keyword evidence="2" id="KW-1185">Reference proteome</keyword>
<organism evidence="1 2">
    <name type="scientific">Tigriopus californicus</name>
    <name type="common">Marine copepod</name>
    <dbReference type="NCBI Taxonomy" id="6832"/>
    <lineage>
        <taxon>Eukaryota</taxon>
        <taxon>Metazoa</taxon>
        <taxon>Ecdysozoa</taxon>
        <taxon>Arthropoda</taxon>
        <taxon>Crustacea</taxon>
        <taxon>Multicrustacea</taxon>
        <taxon>Hexanauplia</taxon>
        <taxon>Copepoda</taxon>
        <taxon>Harpacticoida</taxon>
        <taxon>Harpacticidae</taxon>
        <taxon>Tigriopus</taxon>
    </lineage>
</organism>
<protein>
    <submittedName>
        <fullName evidence="1">Uncharacterized protein</fullName>
    </submittedName>
</protein>
<accession>A0A553P6I4</accession>
<name>A0A553P6I4_TIGCA</name>
<proteinExistence type="predicted"/>
<dbReference type="EMBL" id="VCGU01000007">
    <property type="protein sequence ID" value="TRY73299.1"/>
    <property type="molecule type" value="Genomic_DNA"/>
</dbReference>